<dbReference type="OrthoDB" id="5597599at2"/>
<sequence>MTHPFFLPPLRTTPQGTPRRVGVELEFADLDAPSAASCVRELFGGTVTVENPHRCLVTGTALGDFTVELDMRSAHPGKGGAAVLDPLRPLWGNIGSLVMPFEIAAPPVTMERMADLERLVACLRDRGAAGTEASPFFAFGLHFNPEVARTDGDYVLDHLKAFLILAPWLRREIRVDPTRRLSGFIAAFPAPYAAKLADPAYRPDLGGLIDDYLADNPTRNRELDLFPLFAHLDPDRLAKAMEDPHIRPRPTFHYRLPNARLSDPDWSLAADWNRWVAVERLAADRALLDGLGAEYRQMAKTQAPDRWAERIDGFMAANPVIHGPPSEEEDSGDDAADGTLRQAG</sequence>
<keyword evidence="3" id="KW-1185">Reference proteome</keyword>
<gene>
    <name evidence="2" type="ordered locus">AZOLI_2537</name>
</gene>
<dbReference type="InterPro" id="IPR022025">
    <property type="entry name" value="Amidoligase_2"/>
</dbReference>
<dbReference type="EMBL" id="FQ311868">
    <property type="protein sequence ID" value="CBS87740.1"/>
    <property type="molecule type" value="Genomic_DNA"/>
</dbReference>
<protein>
    <recommendedName>
        <fullName evidence="4">Amidoligase enzyme</fullName>
    </recommendedName>
</protein>
<evidence type="ECO:0000256" key="1">
    <source>
        <dbReference type="SAM" id="MobiDB-lite"/>
    </source>
</evidence>
<evidence type="ECO:0000313" key="2">
    <source>
        <dbReference type="EMBL" id="CBS87740.1"/>
    </source>
</evidence>
<dbReference type="Proteomes" id="UP000005667">
    <property type="component" value="Chromosome"/>
</dbReference>
<dbReference type="Pfam" id="PF12224">
    <property type="entry name" value="Amidoligase_2"/>
    <property type="match status" value="1"/>
</dbReference>
<dbReference type="KEGG" id="ali:AZOLI_2537"/>
<evidence type="ECO:0000313" key="3">
    <source>
        <dbReference type="Proteomes" id="UP000005667"/>
    </source>
</evidence>
<organism evidence="2 3">
    <name type="scientific">Azospirillum lipoferum (strain 4B)</name>
    <dbReference type="NCBI Taxonomy" id="862719"/>
    <lineage>
        <taxon>Bacteria</taxon>
        <taxon>Pseudomonadati</taxon>
        <taxon>Pseudomonadota</taxon>
        <taxon>Alphaproteobacteria</taxon>
        <taxon>Rhodospirillales</taxon>
        <taxon>Azospirillaceae</taxon>
        <taxon>Azospirillum</taxon>
    </lineage>
</organism>
<feature type="region of interest" description="Disordered" evidence="1">
    <location>
        <begin position="319"/>
        <end position="344"/>
    </location>
</feature>
<name>G7Z5M7_AZOL4</name>
<evidence type="ECO:0008006" key="4">
    <source>
        <dbReference type="Google" id="ProtNLM"/>
    </source>
</evidence>
<proteinExistence type="predicted"/>
<dbReference type="AlphaFoldDB" id="G7Z5M7"/>
<dbReference type="HOGENOM" id="CLU_888185_0_0_5"/>
<feature type="compositionally biased region" description="Acidic residues" evidence="1">
    <location>
        <begin position="326"/>
        <end position="336"/>
    </location>
</feature>
<accession>G7Z5M7</accession>
<dbReference type="STRING" id="862719.AZOLI_2537"/>
<dbReference type="RefSeq" id="WP_014248724.1">
    <property type="nucleotide sequence ID" value="NC_016622.1"/>
</dbReference>
<reference evidence="3" key="1">
    <citation type="journal article" date="2011" name="PLoS Genet.">
        <title>Azospirillum genomes reveal transition of bacteria from aquatic to terrestrial environments.</title>
        <authorList>
            <person name="Wisniewski-Dye F."/>
            <person name="Borziak K."/>
            <person name="Khalsa-Moyers G."/>
            <person name="Alexandre G."/>
            <person name="Sukharnikov L.O."/>
            <person name="Wuichet K."/>
            <person name="Hurst G.B."/>
            <person name="McDonald W.H."/>
            <person name="Robertson J.S."/>
            <person name="Barbe V."/>
            <person name="Calteau A."/>
            <person name="Rouy Z."/>
            <person name="Mangenot S."/>
            <person name="Prigent-Combaret C."/>
            <person name="Normand P."/>
            <person name="Boyer M."/>
            <person name="Siguier P."/>
            <person name="Dessaux Y."/>
            <person name="Elmerich C."/>
            <person name="Condemine G."/>
            <person name="Krishnen G."/>
            <person name="Kennedy I."/>
            <person name="Paterson A.H."/>
            <person name="Gonzalez V."/>
            <person name="Mavingui P."/>
            <person name="Zhulin I.B."/>
        </authorList>
    </citation>
    <scope>NUCLEOTIDE SEQUENCE [LARGE SCALE GENOMIC DNA]</scope>
    <source>
        <strain evidence="3">4B</strain>
    </source>
</reference>